<dbReference type="Proteomes" id="UP000610124">
    <property type="component" value="Unassembled WGS sequence"/>
</dbReference>
<dbReference type="SUPFAM" id="SSF140453">
    <property type="entry name" value="EsxAB dimer-like"/>
    <property type="match status" value="1"/>
</dbReference>
<reference evidence="2" key="1">
    <citation type="journal article" date="2014" name="Int. J. Syst. Evol. Microbiol.">
        <title>Complete genome sequence of Corynebacterium casei LMG S-19264T (=DSM 44701T), isolated from a smear-ripened cheese.</title>
        <authorList>
            <consortium name="US DOE Joint Genome Institute (JGI-PGF)"/>
            <person name="Walter F."/>
            <person name="Albersmeier A."/>
            <person name="Kalinowski J."/>
            <person name="Ruckert C."/>
        </authorList>
    </citation>
    <scope>NUCLEOTIDE SEQUENCE</scope>
    <source>
        <strain evidence="2">JCM 4434</strain>
    </source>
</reference>
<organism evidence="2 3">
    <name type="scientific">Kitasatospora aureofaciens</name>
    <name type="common">Streptomyces aureofaciens</name>
    <dbReference type="NCBI Taxonomy" id="1894"/>
    <lineage>
        <taxon>Bacteria</taxon>
        <taxon>Bacillati</taxon>
        <taxon>Actinomycetota</taxon>
        <taxon>Actinomycetes</taxon>
        <taxon>Kitasatosporales</taxon>
        <taxon>Streptomycetaceae</taxon>
        <taxon>Kitasatospora</taxon>
    </lineage>
</organism>
<evidence type="ECO:0000256" key="1">
    <source>
        <dbReference type="RuleBase" id="RU362001"/>
    </source>
</evidence>
<reference evidence="2" key="2">
    <citation type="submission" date="2020-09" db="EMBL/GenBank/DDBJ databases">
        <authorList>
            <person name="Sun Q."/>
            <person name="Ohkuma M."/>
        </authorList>
    </citation>
    <scope>NUCLEOTIDE SEQUENCE</scope>
    <source>
        <strain evidence="2">JCM 4434</strain>
    </source>
</reference>
<dbReference type="InterPro" id="IPR036689">
    <property type="entry name" value="ESAT-6-like_sf"/>
</dbReference>
<dbReference type="Pfam" id="PF06013">
    <property type="entry name" value="WXG100"/>
    <property type="match status" value="1"/>
</dbReference>
<sequence>MSDGQFTVTAQEMLDFAGKIETAIGQIEQERSALQTTVDNITGGWKGQAADAYKSLQTQVNEDVKKLKESLTAIKHAIELTTKHYASAEEEQKSLFGPQG</sequence>
<dbReference type="RefSeq" id="WP_191898892.1">
    <property type="nucleotide sequence ID" value="NZ_BMUB01000027.1"/>
</dbReference>
<proteinExistence type="inferred from homology"/>
<name>A0A8H9I4H1_KITAU</name>
<accession>A0A8H9I4H1</accession>
<dbReference type="InterPro" id="IPR010310">
    <property type="entry name" value="T7SS_ESAT-6-like"/>
</dbReference>
<dbReference type="NCBIfam" id="TIGR03930">
    <property type="entry name" value="WXG100_ESAT6"/>
    <property type="match status" value="1"/>
</dbReference>
<evidence type="ECO:0000313" key="3">
    <source>
        <dbReference type="Proteomes" id="UP000610124"/>
    </source>
</evidence>
<gene>
    <name evidence="2" type="ORF">GCM10010502_66210</name>
</gene>
<dbReference type="GeneID" id="97489524"/>
<dbReference type="AlphaFoldDB" id="A0A8H9I4H1"/>
<protein>
    <recommendedName>
        <fullName evidence="1">ESAT-6-like protein</fullName>
    </recommendedName>
</protein>
<dbReference type="Gene3D" id="1.10.287.1060">
    <property type="entry name" value="ESAT-6-like"/>
    <property type="match status" value="1"/>
</dbReference>
<dbReference type="EMBL" id="BMUB01000027">
    <property type="protein sequence ID" value="GGV02264.1"/>
    <property type="molecule type" value="Genomic_DNA"/>
</dbReference>
<evidence type="ECO:0000313" key="2">
    <source>
        <dbReference type="EMBL" id="GGV02264.1"/>
    </source>
</evidence>
<comment type="similarity">
    <text evidence="1">Belongs to the WXG100 family.</text>
</comment>
<comment type="caution">
    <text evidence="2">The sequence shown here is derived from an EMBL/GenBank/DDBJ whole genome shotgun (WGS) entry which is preliminary data.</text>
</comment>